<evidence type="ECO:0000313" key="4">
    <source>
        <dbReference type="Proteomes" id="UP000270299"/>
    </source>
</evidence>
<dbReference type="EMBL" id="RCUV01000018">
    <property type="protein sequence ID" value="RLP68866.1"/>
    <property type="molecule type" value="Genomic_DNA"/>
</dbReference>
<evidence type="ECO:0000256" key="1">
    <source>
        <dbReference type="ARBA" id="ARBA00006817"/>
    </source>
</evidence>
<evidence type="ECO:0000259" key="2">
    <source>
        <dbReference type="Pfam" id="PF08327"/>
    </source>
</evidence>
<sequence length="161" mass="17845">MGSRCARRVGAPISGAPARKLGYMSESKNTTGTTKDAGWDVGVRKTVAAAVPEVWSYLTGPGLPMWLGEIAELPSKKGMRFRTDDGVRGVIRGYEEKKLVKLTWHPEDWPHETILTLTLTKAGEATTVHVHHGDLADRDERRMMLGHWHRVTDSIVAQFAN</sequence>
<dbReference type="AlphaFoldDB" id="A0A3L6ZLI5"/>
<protein>
    <submittedName>
        <fullName evidence="3">SRPBCC domain-containing protein</fullName>
    </submittedName>
</protein>
<dbReference type="Proteomes" id="UP000270299">
    <property type="component" value="Unassembled WGS sequence"/>
</dbReference>
<dbReference type="SUPFAM" id="SSF55961">
    <property type="entry name" value="Bet v1-like"/>
    <property type="match status" value="1"/>
</dbReference>
<name>A0A3L6ZLI5_9MICO</name>
<evidence type="ECO:0000313" key="3">
    <source>
        <dbReference type="EMBL" id="RLP68866.1"/>
    </source>
</evidence>
<comment type="similarity">
    <text evidence="1">Belongs to the AHA1 family.</text>
</comment>
<gene>
    <name evidence="3" type="ORF">D9V29_12880</name>
</gene>
<dbReference type="InterPro" id="IPR013538">
    <property type="entry name" value="ASHA1/2-like_C"/>
</dbReference>
<dbReference type="Gene3D" id="3.30.530.20">
    <property type="match status" value="1"/>
</dbReference>
<dbReference type="InterPro" id="IPR023393">
    <property type="entry name" value="START-like_dom_sf"/>
</dbReference>
<feature type="domain" description="Activator of Hsp90 ATPase homologue 1/2-like C-terminal" evidence="2">
    <location>
        <begin position="51"/>
        <end position="157"/>
    </location>
</feature>
<dbReference type="Pfam" id="PF08327">
    <property type="entry name" value="AHSA1"/>
    <property type="match status" value="1"/>
</dbReference>
<keyword evidence="4" id="KW-1185">Reference proteome</keyword>
<reference evidence="3 4" key="1">
    <citation type="submission" date="2018-10" db="EMBL/GenBank/DDBJ databases">
        <authorList>
            <person name="Li J."/>
        </authorList>
    </citation>
    <scope>NUCLEOTIDE SEQUENCE [LARGE SCALE GENOMIC DNA]</scope>
    <source>
        <strain evidence="3 4">CCTCC AB209002</strain>
    </source>
</reference>
<proteinExistence type="inferred from homology"/>
<dbReference type="OrthoDB" id="4549061at2"/>
<accession>A0A3L6ZLI5</accession>
<organism evidence="3 4">
    <name type="scientific">Mycetocola manganoxydans</name>
    <dbReference type="NCBI Taxonomy" id="699879"/>
    <lineage>
        <taxon>Bacteria</taxon>
        <taxon>Bacillati</taxon>
        <taxon>Actinomycetota</taxon>
        <taxon>Actinomycetes</taxon>
        <taxon>Micrococcales</taxon>
        <taxon>Microbacteriaceae</taxon>
        <taxon>Mycetocola</taxon>
    </lineage>
</organism>
<comment type="caution">
    <text evidence="3">The sequence shown here is derived from an EMBL/GenBank/DDBJ whole genome shotgun (WGS) entry which is preliminary data.</text>
</comment>